<evidence type="ECO:0000313" key="11">
    <source>
        <dbReference type="EMBL" id="ATW23887.1"/>
    </source>
</evidence>
<evidence type="ECO:0000256" key="3">
    <source>
        <dbReference type="ARBA" id="ARBA00022544"/>
    </source>
</evidence>
<dbReference type="GO" id="GO:0071555">
    <property type="term" value="P:cell wall organization"/>
    <property type="evidence" value="ECO:0007669"/>
    <property type="project" value="UniProtKB-KW"/>
</dbReference>
<accession>A0A3G1KN53</accession>
<evidence type="ECO:0000256" key="7">
    <source>
        <dbReference type="ARBA" id="ARBA00023316"/>
    </source>
</evidence>
<dbReference type="Gene3D" id="1.10.101.10">
    <property type="entry name" value="PGBD-like superfamily/PGBD"/>
    <property type="match status" value="1"/>
</dbReference>
<sequence length="232" mass="25134">MKNKKLILAVSFLFIMAAVFFLTDKLGNAQQRPTLYWGSSGSNVSQVQQRLNNWGFYKGPIDGFYGASTFKAVSDFQRKNGIPADGIVGAQTYNALGLPTTAPAGSTGYQPSKVSASGDTMLLARAIHAEAESEPYIGKVAVGAVICNRVANPNFPKTLAGVVYQGRALESVANGRVNFEPNDDSVRAARDALNGWDPTYGCLYFWNPAKPVSAWIWSRQIVVQYGNHVFGK</sequence>
<dbReference type="Proteomes" id="UP000323521">
    <property type="component" value="Chromosome"/>
</dbReference>
<name>A0A3G1KN53_FORW1</name>
<keyword evidence="4" id="KW-0732">Signal</keyword>
<dbReference type="Gene3D" id="1.10.10.2520">
    <property type="entry name" value="Cell wall hydrolase SleB, domain 1"/>
    <property type="match status" value="1"/>
</dbReference>
<dbReference type="InterPro" id="IPR014224">
    <property type="entry name" value="Spore_cortex_SleB"/>
</dbReference>
<dbReference type="RefSeq" id="WP_148133055.1">
    <property type="nucleotide sequence ID" value="NZ_CP017634.1"/>
</dbReference>
<evidence type="ECO:0000313" key="12">
    <source>
        <dbReference type="Proteomes" id="UP000323521"/>
    </source>
</evidence>
<evidence type="ECO:0000259" key="9">
    <source>
        <dbReference type="Pfam" id="PF01471"/>
    </source>
</evidence>
<keyword evidence="12" id="KW-1185">Reference proteome</keyword>
<evidence type="ECO:0000256" key="1">
    <source>
        <dbReference type="ARBA" id="ARBA00007010"/>
    </source>
</evidence>
<organism evidence="11 12">
    <name type="scientific">Formimonas warabiya</name>
    <dbReference type="NCBI Taxonomy" id="1761012"/>
    <lineage>
        <taxon>Bacteria</taxon>
        <taxon>Bacillati</taxon>
        <taxon>Bacillota</taxon>
        <taxon>Clostridia</taxon>
        <taxon>Eubacteriales</taxon>
        <taxon>Peptococcaceae</taxon>
        <taxon>Candidatus Formimonas</taxon>
    </lineage>
</organism>
<dbReference type="InterPro" id="IPR042047">
    <property type="entry name" value="SleB_dom1"/>
</dbReference>
<dbReference type="Pfam" id="PF01471">
    <property type="entry name" value="PG_binding_1"/>
    <property type="match status" value="1"/>
</dbReference>
<keyword evidence="5" id="KW-0378">Hydrolase</keyword>
<feature type="domain" description="Peptidoglycan binding-like" evidence="9">
    <location>
        <begin position="40"/>
        <end position="96"/>
    </location>
</feature>
<evidence type="ECO:0000256" key="5">
    <source>
        <dbReference type="ARBA" id="ARBA00022801"/>
    </source>
</evidence>
<dbReference type="Pfam" id="PF07486">
    <property type="entry name" value="Hydrolase_2"/>
    <property type="match status" value="1"/>
</dbReference>
<keyword evidence="6" id="KW-0749">Sporulation</keyword>
<proteinExistence type="inferred from homology"/>
<dbReference type="EMBL" id="CP017634">
    <property type="protein sequence ID" value="ATW23887.1"/>
    <property type="molecule type" value="Genomic_DNA"/>
</dbReference>
<dbReference type="OrthoDB" id="9785345at2"/>
<dbReference type="InterPro" id="IPR036366">
    <property type="entry name" value="PGBDSf"/>
</dbReference>
<gene>
    <name evidence="11" type="ORF">DCMF_02920</name>
</gene>
<dbReference type="InterPro" id="IPR002477">
    <property type="entry name" value="Peptidoglycan-bd-like"/>
</dbReference>
<dbReference type="NCBIfam" id="TIGR02869">
    <property type="entry name" value="spore_SleB"/>
    <property type="match status" value="1"/>
</dbReference>
<keyword evidence="7" id="KW-0961">Cell wall biogenesis/degradation</keyword>
<dbReference type="GO" id="GO:0016787">
    <property type="term" value="F:hydrolase activity"/>
    <property type="evidence" value="ECO:0007669"/>
    <property type="project" value="UniProtKB-KW"/>
</dbReference>
<dbReference type="GO" id="GO:0009847">
    <property type="term" value="P:spore germination"/>
    <property type="evidence" value="ECO:0007669"/>
    <property type="project" value="UniProtKB-UniRule"/>
</dbReference>
<dbReference type="KEGG" id="fwa:DCMF_02920"/>
<evidence type="ECO:0000256" key="6">
    <source>
        <dbReference type="ARBA" id="ARBA00022969"/>
    </source>
</evidence>
<feature type="domain" description="Cell wall hydrolase SleB" evidence="10">
    <location>
        <begin position="133"/>
        <end position="230"/>
    </location>
</feature>
<dbReference type="AlphaFoldDB" id="A0A3G1KN53"/>
<dbReference type="SUPFAM" id="SSF47090">
    <property type="entry name" value="PGBD-like"/>
    <property type="match status" value="1"/>
</dbReference>
<reference evidence="11 12" key="1">
    <citation type="submission" date="2016-10" db="EMBL/GenBank/DDBJ databases">
        <title>Complete Genome Sequence of Peptococcaceae strain DCMF.</title>
        <authorList>
            <person name="Edwards R.J."/>
            <person name="Holland S.I."/>
            <person name="Deshpande N.P."/>
            <person name="Wong Y.K."/>
            <person name="Ertan H."/>
            <person name="Manefield M."/>
            <person name="Russell T.L."/>
            <person name="Lee M.J."/>
        </authorList>
    </citation>
    <scope>NUCLEOTIDE SEQUENCE [LARGE SCALE GENOMIC DNA]</scope>
    <source>
        <strain evidence="11 12">DCMF</strain>
    </source>
</reference>
<comment type="similarity">
    <text evidence="1">Belongs to the SleB family.</text>
</comment>
<dbReference type="InterPro" id="IPR011105">
    <property type="entry name" value="Cell_wall_hydrolase_SleB"/>
</dbReference>
<evidence type="ECO:0000256" key="4">
    <source>
        <dbReference type="ARBA" id="ARBA00022729"/>
    </source>
</evidence>
<dbReference type="Gene3D" id="6.20.240.60">
    <property type="match status" value="1"/>
</dbReference>
<protein>
    <recommendedName>
        <fullName evidence="2 8">Spore cortex-lytic enzyme</fullName>
    </recommendedName>
</protein>
<keyword evidence="3" id="KW-0309">Germination</keyword>
<evidence type="ECO:0000256" key="8">
    <source>
        <dbReference type="NCBIfam" id="TIGR02869"/>
    </source>
</evidence>
<evidence type="ECO:0000259" key="10">
    <source>
        <dbReference type="Pfam" id="PF07486"/>
    </source>
</evidence>
<dbReference type="InterPro" id="IPR036365">
    <property type="entry name" value="PGBD-like_sf"/>
</dbReference>
<dbReference type="GO" id="GO:0030435">
    <property type="term" value="P:sporulation resulting in formation of a cellular spore"/>
    <property type="evidence" value="ECO:0007669"/>
    <property type="project" value="UniProtKB-KW"/>
</dbReference>
<evidence type="ECO:0000256" key="2">
    <source>
        <dbReference type="ARBA" id="ARBA00018364"/>
    </source>
</evidence>